<keyword evidence="6 8" id="KW-1133">Transmembrane helix</keyword>
<accession>A0A6A7MZ51</accession>
<feature type="transmembrane region" description="Helical" evidence="8">
    <location>
        <begin position="353"/>
        <end position="372"/>
    </location>
</feature>
<organism evidence="10 11">
    <name type="scientific">Rugamonas aquatica</name>
    <dbReference type="NCBI Taxonomy" id="2743357"/>
    <lineage>
        <taxon>Bacteria</taxon>
        <taxon>Pseudomonadati</taxon>
        <taxon>Pseudomonadota</taxon>
        <taxon>Betaproteobacteria</taxon>
        <taxon>Burkholderiales</taxon>
        <taxon>Oxalobacteraceae</taxon>
        <taxon>Telluria group</taxon>
        <taxon>Rugamonas</taxon>
    </lineage>
</organism>
<evidence type="ECO:0000256" key="7">
    <source>
        <dbReference type="ARBA" id="ARBA00023136"/>
    </source>
</evidence>
<dbReference type="PANTHER" id="PTHR33908">
    <property type="entry name" value="MANNOSYLTRANSFERASE YKCB-RELATED"/>
    <property type="match status" value="1"/>
</dbReference>
<evidence type="ECO:0000256" key="1">
    <source>
        <dbReference type="ARBA" id="ARBA00004651"/>
    </source>
</evidence>
<dbReference type="InterPro" id="IPR050297">
    <property type="entry name" value="LipidA_mod_glycosyltrf_83"/>
</dbReference>
<reference evidence="10 11" key="1">
    <citation type="submission" date="2019-10" db="EMBL/GenBank/DDBJ databases">
        <title>Two novel species isolated from a subtropical stream in China.</title>
        <authorList>
            <person name="Lu H."/>
        </authorList>
    </citation>
    <scope>NUCLEOTIDE SEQUENCE [LARGE SCALE GENOMIC DNA]</scope>
    <source>
        <strain evidence="10 11">FT29W</strain>
    </source>
</reference>
<evidence type="ECO:0000256" key="8">
    <source>
        <dbReference type="SAM" id="Phobius"/>
    </source>
</evidence>
<dbReference type="InterPro" id="IPR038731">
    <property type="entry name" value="RgtA/B/C-like"/>
</dbReference>
<evidence type="ECO:0000256" key="3">
    <source>
        <dbReference type="ARBA" id="ARBA00022676"/>
    </source>
</evidence>
<evidence type="ECO:0000256" key="4">
    <source>
        <dbReference type="ARBA" id="ARBA00022679"/>
    </source>
</evidence>
<evidence type="ECO:0000259" key="9">
    <source>
        <dbReference type="Pfam" id="PF13231"/>
    </source>
</evidence>
<keyword evidence="2" id="KW-1003">Cell membrane</keyword>
<evidence type="ECO:0000256" key="5">
    <source>
        <dbReference type="ARBA" id="ARBA00022692"/>
    </source>
</evidence>
<dbReference type="RefSeq" id="WP_152837414.1">
    <property type="nucleotide sequence ID" value="NZ_WHUG01000002.1"/>
</dbReference>
<keyword evidence="3" id="KW-0328">Glycosyltransferase</keyword>
<keyword evidence="7 8" id="KW-0472">Membrane</keyword>
<evidence type="ECO:0000313" key="11">
    <source>
        <dbReference type="Proteomes" id="UP000440498"/>
    </source>
</evidence>
<evidence type="ECO:0000256" key="2">
    <source>
        <dbReference type="ARBA" id="ARBA00022475"/>
    </source>
</evidence>
<feature type="domain" description="Glycosyltransferase RgtA/B/C/D-like" evidence="9">
    <location>
        <begin position="67"/>
        <end position="219"/>
    </location>
</feature>
<feature type="transmembrane region" description="Helical" evidence="8">
    <location>
        <begin position="324"/>
        <end position="341"/>
    </location>
</feature>
<name>A0A6A7MZ51_9BURK</name>
<dbReference type="AlphaFoldDB" id="A0A6A7MZ51"/>
<dbReference type="GO" id="GO:0005886">
    <property type="term" value="C:plasma membrane"/>
    <property type="evidence" value="ECO:0007669"/>
    <property type="project" value="UniProtKB-SubCell"/>
</dbReference>
<gene>
    <name evidence="10" type="ORF">GEV02_07455</name>
</gene>
<feature type="transmembrane region" description="Helical" evidence="8">
    <location>
        <begin position="378"/>
        <end position="394"/>
    </location>
</feature>
<dbReference type="GO" id="GO:0009103">
    <property type="term" value="P:lipopolysaccharide biosynthetic process"/>
    <property type="evidence" value="ECO:0007669"/>
    <property type="project" value="UniProtKB-ARBA"/>
</dbReference>
<sequence length="404" mass="43963">MSLSEKQCLALILVFAFVVRAATAFAFQFQPVSDYAGYEHMAVNLLAGKGLLEGGNSAYLNAGYPLFVLAPVFAIFGHHLLAALFANALLCTVSAWLVYLIAKEAGAGKLGRLLSVSLYAIYLPSWIYAAYLSKENLMTPLMLAVVLLSLRCTYHPSARMAILAGAVLGLLAITGNSGLALGPVLVTALMISPLSFPRKLARLSLAGLVAMLVVAPWLIRNYQVLGAPVLNTNGGFNLYLANNPSANGMFISIADTPRGASWHQLRKQGEVAANNTLKDEALAWIRQNPARFLTLTFKKAALFWMPPVHEGEGPPSKGEALTRLAWLAEYLLICGLALAGLAYRRLRTSSARLLWLAVLCYTAVHMIFFVIYRYREPIMPLLMVLAAITIEFLISDKKFATIAR</sequence>
<feature type="transmembrane region" description="Helical" evidence="8">
    <location>
        <begin position="113"/>
        <end position="131"/>
    </location>
</feature>
<comment type="subcellular location">
    <subcellularLocation>
        <location evidence="1">Cell membrane</location>
        <topology evidence="1">Multi-pass membrane protein</topology>
    </subcellularLocation>
</comment>
<evidence type="ECO:0000256" key="6">
    <source>
        <dbReference type="ARBA" id="ARBA00022989"/>
    </source>
</evidence>
<feature type="transmembrane region" description="Helical" evidence="8">
    <location>
        <begin position="162"/>
        <end position="188"/>
    </location>
</feature>
<evidence type="ECO:0000313" key="10">
    <source>
        <dbReference type="EMBL" id="MQA37981.1"/>
    </source>
</evidence>
<keyword evidence="4" id="KW-0808">Transferase</keyword>
<keyword evidence="5 8" id="KW-0812">Transmembrane</keyword>
<dbReference type="PANTHER" id="PTHR33908:SF11">
    <property type="entry name" value="MEMBRANE PROTEIN"/>
    <property type="match status" value="1"/>
</dbReference>
<protein>
    <recommendedName>
        <fullName evidence="9">Glycosyltransferase RgtA/B/C/D-like domain-containing protein</fullName>
    </recommendedName>
</protein>
<dbReference type="Proteomes" id="UP000440498">
    <property type="component" value="Unassembled WGS sequence"/>
</dbReference>
<dbReference type="EMBL" id="WHUG01000002">
    <property type="protein sequence ID" value="MQA37981.1"/>
    <property type="molecule type" value="Genomic_DNA"/>
</dbReference>
<dbReference type="Pfam" id="PF13231">
    <property type="entry name" value="PMT_2"/>
    <property type="match status" value="1"/>
</dbReference>
<keyword evidence="11" id="KW-1185">Reference proteome</keyword>
<feature type="transmembrane region" description="Helical" evidence="8">
    <location>
        <begin position="83"/>
        <end position="101"/>
    </location>
</feature>
<proteinExistence type="predicted"/>
<feature type="transmembrane region" description="Helical" evidence="8">
    <location>
        <begin position="200"/>
        <end position="219"/>
    </location>
</feature>
<comment type="caution">
    <text evidence="10">The sequence shown here is derived from an EMBL/GenBank/DDBJ whole genome shotgun (WGS) entry which is preliminary data.</text>
</comment>
<dbReference type="GO" id="GO:0016763">
    <property type="term" value="F:pentosyltransferase activity"/>
    <property type="evidence" value="ECO:0007669"/>
    <property type="project" value="TreeGrafter"/>
</dbReference>